<dbReference type="OrthoDB" id="9803871at2"/>
<dbReference type="Gene3D" id="3.30.310.50">
    <property type="entry name" value="Alpha-D-phosphohexomutase, C-terminal domain"/>
    <property type="match status" value="1"/>
</dbReference>
<evidence type="ECO:0000256" key="2">
    <source>
        <dbReference type="ARBA" id="ARBA00010231"/>
    </source>
</evidence>
<accession>A0A1M5NRQ9</accession>
<dbReference type="Proteomes" id="UP000242520">
    <property type="component" value="Unassembled WGS sequence"/>
</dbReference>
<evidence type="ECO:0000256" key="5">
    <source>
        <dbReference type="ARBA" id="ARBA00022917"/>
    </source>
</evidence>
<keyword evidence="4" id="KW-0396">Initiation factor</keyword>
<dbReference type="InterPro" id="IPR036900">
    <property type="entry name" value="A-D-PHexomutase_C_sf"/>
</dbReference>
<dbReference type="InterPro" id="IPR050486">
    <property type="entry name" value="Mannose-1P_guanyltransferase"/>
</dbReference>
<dbReference type="InterPro" id="IPR005844">
    <property type="entry name" value="A-D-PHexomutase_a/b/a-I"/>
</dbReference>
<dbReference type="STRING" id="1123350.SAMN02744040_00187"/>
<dbReference type="Pfam" id="PF25084">
    <property type="entry name" value="LbH_EIF2B"/>
    <property type="match status" value="1"/>
</dbReference>
<dbReference type="SUPFAM" id="SSF55957">
    <property type="entry name" value="Phosphoglucomutase, C-terminal domain"/>
    <property type="match status" value="1"/>
</dbReference>
<evidence type="ECO:0000256" key="3">
    <source>
        <dbReference type="ARBA" id="ARBA00022490"/>
    </source>
</evidence>
<dbReference type="Gene3D" id="3.40.120.10">
    <property type="entry name" value="Alpha-D-Glucose-1,6-Bisphosphate, subunit A, domain 3"/>
    <property type="match status" value="3"/>
</dbReference>
<keyword evidence="3" id="KW-0963">Cytoplasm</keyword>
<keyword evidence="9" id="KW-0548">Nucleotidyltransferase</keyword>
<dbReference type="AlphaFoldDB" id="A0A1M5NRQ9"/>
<reference evidence="10" key="1">
    <citation type="submission" date="2016-11" db="EMBL/GenBank/DDBJ databases">
        <authorList>
            <person name="Varghese N."/>
            <person name="Submissions S."/>
        </authorList>
    </citation>
    <scope>NUCLEOTIDE SEQUENCE [LARGE SCALE GENOMIC DNA]</scope>
    <source>
        <strain evidence="10">DSM 15285</strain>
    </source>
</reference>
<dbReference type="InterPro" id="IPR029044">
    <property type="entry name" value="Nucleotide-diphossugar_trans"/>
</dbReference>
<dbReference type="Gene3D" id="3.90.550.10">
    <property type="entry name" value="Spore Coat Polysaccharide Biosynthesis Protein SpsA, Chain A"/>
    <property type="match status" value="1"/>
</dbReference>
<dbReference type="InterPro" id="IPR056764">
    <property type="entry name" value="LbH_EIF2B3/5"/>
</dbReference>
<dbReference type="GO" id="GO:0005975">
    <property type="term" value="P:carbohydrate metabolic process"/>
    <property type="evidence" value="ECO:0007669"/>
    <property type="project" value="InterPro"/>
</dbReference>
<dbReference type="SUPFAM" id="SSF53448">
    <property type="entry name" value="Nucleotide-diphospho-sugar transferases"/>
    <property type="match status" value="1"/>
</dbReference>
<feature type="domain" description="Nucleotidyl transferase" evidence="6">
    <location>
        <begin position="1"/>
        <end position="225"/>
    </location>
</feature>
<dbReference type="SUPFAM" id="SSF51161">
    <property type="entry name" value="Trimeric LpxA-like enzymes"/>
    <property type="match status" value="1"/>
</dbReference>
<dbReference type="CDD" id="cd04181">
    <property type="entry name" value="NTP_transferase"/>
    <property type="match status" value="1"/>
</dbReference>
<dbReference type="InterPro" id="IPR011004">
    <property type="entry name" value="Trimer_LpxA-like_sf"/>
</dbReference>
<sequence length="816" mass="92268">MAGGKGTRLRPLTCDIPKPMVPILNKPVMEYSINLLKKYGIEDIAVTMAYLPSVIMDYFGDGKEWGVNLSYFIEDVPLGTGGSVKNAQDFLDDTFIVISGDALTDLNIKKAIDYHNKKKSKVTIVLKKESVPLEYGVVITNEYGKIIRFLEKPSWGEVFSDTVNTGIYILEPEVLNYYNKGENFDFSKDLFPKLLRDEISMYGYITEDYWNDIGDLNSYMVTHFHILDKKVDVAINAREIQNGVWVENGVRIGDNVNFNPPIYIGKNSIIKNFANIHSYSIIGPNCEIGEESTLKKTILWKNAKIGKNTHCRGTVVCNNVQLKNRINTFESCAIGKGSLLSSGVKVKPNIKIWPDKAIGEDMIINQNIIWGTRFSKTIFGHRDVSGYLNTEINPEFASRLGSAYASNLTKDSMVVVSGDCSSASEVIRKSLISGILSTGVGVIDIKNSAIPITRFAVRHYKASGGIHVRINHVENDKVHIEFIDKSGANIDRATERKIENLFNRDDFQRCSANEVKSVVEVDNFDSFYINNAEQFLENISEIKRKNPRLVISSICKNITNLTSKFLANIGCDVVCDYSINNYKSINKYLNFMSQNVVKNNASFGILFSENGENIILINENGKIIEEEKYRALVAIILLKSGYSEKIVMPHTTPKAIENMIKKYKVDVVRTKTSPASIMKEMLNFESKENVMLQYILSFDGIWAAGKIIDFLVNNSIKLSDLLDEIPDFYYIKKEIPCDWDDKGRIIKEIIMENKDNDIELFEGVKINNDKGWALILPDSEKPLFNIYAEGFSEEYANELSTIFSKKIERLLKDKRL</sequence>
<dbReference type="InterPro" id="IPR016055">
    <property type="entry name" value="A-D-PHexomutase_a/b/a-I/II/III"/>
</dbReference>
<name>A0A1M5NRQ9_9FIRM</name>
<feature type="domain" description="Alpha-D-phosphohexomutase alpha/beta/alpha" evidence="7">
    <location>
        <begin position="377"/>
        <end position="508"/>
    </location>
</feature>
<dbReference type="Gene3D" id="2.160.10.10">
    <property type="entry name" value="Hexapeptide repeat proteins"/>
    <property type="match status" value="1"/>
</dbReference>
<dbReference type="InterPro" id="IPR005835">
    <property type="entry name" value="NTP_transferase_dom"/>
</dbReference>
<comment type="subcellular location">
    <subcellularLocation>
        <location evidence="1">Cytoplasm</location>
        <location evidence="1">Cytosol</location>
    </subcellularLocation>
</comment>
<dbReference type="RefSeq" id="WP_084601869.1">
    <property type="nucleotide sequence ID" value="NZ_FQXH01000005.1"/>
</dbReference>
<comment type="similarity">
    <text evidence="2">Belongs to the phosphohexose mutase family.</text>
</comment>
<dbReference type="GO" id="GO:0016868">
    <property type="term" value="F:intramolecular phosphotransferase activity"/>
    <property type="evidence" value="ECO:0007669"/>
    <property type="project" value="InterPro"/>
</dbReference>
<dbReference type="GO" id="GO:0016779">
    <property type="term" value="F:nucleotidyltransferase activity"/>
    <property type="evidence" value="ECO:0007669"/>
    <property type="project" value="UniProtKB-KW"/>
</dbReference>
<keyword evidence="5" id="KW-0648">Protein biosynthesis</keyword>
<evidence type="ECO:0000256" key="1">
    <source>
        <dbReference type="ARBA" id="ARBA00004514"/>
    </source>
</evidence>
<evidence type="ECO:0000256" key="4">
    <source>
        <dbReference type="ARBA" id="ARBA00022540"/>
    </source>
</evidence>
<feature type="domain" description="EIF2B subunit epsilon/gamma LbH" evidence="8">
    <location>
        <begin position="242"/>
        <end position="352"/>
    </location>
</feature>
<keyword evidence="9" id="KW-0808">Transferase</keyword>
<evidence type="ECO:0000259" key="8">
    <source>
        <dbReference type="Pfam" id="PF25084"/>
    </source>
</evidence>
<protein>
    <submittedName>
        <fullName evidence="9">Mannose-1-phosphate guanylyltransferase / phosphomannomutase</fullName>
    </submittedName>
</protein>
<dbReference type="SUPFAM" id="SSF53738">
    <property type="entry name" value="Phosphoglucomutase, first 3 domains"/>
    <property type="match status" value="2"/>
</dbReference>
<evidence type="ECO:0000313" key="10">
    <source>
        <dbReference type="Proteomes" id="UP000242520"/>
    </source>
</evidence>
<gene>
    <name evidence="9" type="ORF">SAMN02744040_00187</name>
</gene>
<evidence type="ECO:0000313" key="9">
    <source>
        <dbReference type="EMBL" id="SHG92190.1"/>
    </source>
</evidence>
<dbReference type="Pfam" id="PF02878">
    <property type="entry name" value="PGM_PMM_I"/>
    <property type="match status" value="1"/>
</dbReference>
<dbReference type="Pfam" id="PF00483">
    <property type="entry name" value="NTP_transferase"/>
    <property type="match status" value="1"/>
</dbReference>
<evidence type="ECO:0000259" key="7">
    <source>
        <dbReference type="Pfam" id="PF02878"/>
    </source>
</evidence>
<proteinExistence type="inferred from homology"/>
<dbReference type="EMBL" id="FQXH01000005">
    <property type="protein sequence ID" value="SHG92190.1"/>
    <property type="molecule type" value="Genomic_DNA"/>
</dbReference>
<organism evidence="9 10">
    <name type="scientific">Tepidibacter thalassicus DSM 15285</name>
    <dbReference type="NCBI Taxonomy" id="1123350"/>
    <lineage>
        <taxon>Bacteria</taxon>
        <taxon>Bacillati</taxon>
        <taxon>Bacillota</taxon>
        <taxon>Clostridia</taxon>
        <taxon>Peptostreptococcales</taxon>
        <taxon>Peptostreptococcaceae</taxon>
        <taxon>Tepidibacter</taxon>
    </lineage>
</organism>
<keyword evidence="10" id="KW-1185">Reference proteome</keyword>
<dbReference type="PANTHER" id="PTHR22572">
    <property type="entry name" value="SUGAR-1-PHOSPHATE GUANYL TRANSFERASE"/>
    <property type="match status" value="1"/>
</dbReference>
<evidence type="ECO:0000259" key="6">
    <source>
        <dbReference type="Pfam" id="PF00483"/>
    </source>
</evidence>